<evidence type="ECO:0000313" key="5">
    <source>
        <dbReference type="Proteomes" id="UP000036987"/>
    </source>
</evidence>
<dbReference type="PROSITE" id="PS50157">
    <property type="entry name" value="ZINC_FINGER_C2H2_2"/>
    <property type="match status" value="1"/>
</dbReference>
<accession>A0A0K9PWK7</accession>
<dbReference type="PANTHER" id="PTHR46547">
    <property type="entry name" value="ZINC FINGER PROTEIN GIS"/>
    <property type="match status" value="1"/>
</dbReference>
<dbReference type="PANTHER" id="PTHR46547:SF7">
    <property type="entry name" value="ZINC FINGER PROTEIN GIS"/>
    <property type="match status" value="1"/>
</dbReference>
<dbReference type="OrthoDB" id="9442240at2759"/>
<reference evidence="5" key="1">
    <citation type="journal article" date="2016" name="Nature">
        <title>The genome of the seagrass Zostera marina reveals angiosperm adaptation to the sea.</title>
        <authorList>
            <person name="Olsen J.L."/>
            <person name="Rouze P."/>
            <person name="Verhelst B."/>
            <person name="Lin Y.-C."/>
            <person name="Bayer T."/>
            <person name="Collen J."/>
            <person name="Dattolo E."/>
            <person name="De Paoli E."/>
            <person name="Dittami S."/>
            <person name="Maumus F."/>
            <person name="Michel G."/>
            <person name="Kersting A."/>
            <person name="Lauritano C."/>
            <person name="Lohaus R."/>
            <person name="Toepel M."/>
            <person name="Tonon T."/>
            <person name="Vanneste K."/>
            <person name="Amirebrahimi M."/>
            <person name="Brakel J."/>
            <person name="Bostroem C."/>
            <person name="Chovatia M."/>
            <person name="Grimwood J."/>
            <person name="Jenkins J.W."/>
            <person name="Jueterbock A."/>
            <person name="Mraz A."/>
            <person name="Stam W.T."/>
            <person name="Tice H."/>
            <person name="Bornberg-Bauer E."/>
            <person name="Green P.J."/>
            <person name="Pearson G.A."/>
            <person name="Procaccini G."/>
            <person name="Duarte C.M."/>
            <person name="Schmutz J."/>
            <person name="Reusch T.B.H."/>
            <person name="Van de Peer Y."/>
        </authorList>
    </citation>
    <scope>NUCLEOTIDE SEQUENCE [LARGE SCALE GENOMIC DNA]</scope>
    <source>
        <strain evidence="5">cv. Finnish</strain>
    </source>
</reference>
<name>A0A0K9PWK7_ZOSMR</name>
<dbReference type="InterPro" id="IPR036236">
    <property type="entry name" value="Znf_C2H2_sf"/>
</dbReference>
<dbReference type="InterPro" id="IPR013087">
    <property type="entry name" value="Znf_C2H2_type"/>
</dbReference>
<feature type="domain" description="C2H2-type" evidence="3">
    <location>
        <begin position="101"/>
        <end position="128"/>
    </location>
</feature>
<dbReference type="GO" id="GO:0009739">
    <property type="term" value="P:response to gibberellin"/>
    <property type="evidence" value="ECO:0007669"/>
    <property type="project" value="InterPro"/>
</dbReference>
<keyword evidence="1" id="KW-0479">Metal-binding</keyword>
<evidence type="ECO:0000256" key="2">
    <source>
        <dbReference type="SAM" id="MobiDB-lite"/>
    </source>
</evidence>
<sequence>MSREGGGGGGGRGGRGGVMKVDAFSELPFIRSVTSTTAAAAAAAGTVKEEIIGKKKKNCNESASSIRLFGIEFPPHDAGDESVDASSSSVGKGGEEKNRKFECHYCCRNFPTSQALGGHQNAHKRERQQAKRAHLQSAIAAHFHHHHHGNNGGNHGYIPEGSRLQSAHHLYGNSYPRFGFNQYYPSWNIPTGSGLVSSTSETTQTAERTERILAPAAWNGSNTQYAGHGWAETGGPVQRRRLPDYHGNSTTTFLPFIGEDHRTRVLMEGTGSTSSSSPSSHIIPLSAPSSQTRRIRVYEPEPVRVEDNISLDLHL</sequence>
<feature type="region of interest" description="Disordered" evidence="2">
    <location>
        <begin position="268"/>
        <end position="292"/>
    </location>
</feature>
<protein>
    <recommendedName>
        <fullName evidence="3">C2H2-type domain-containing protein</fullName>
    </recommendedName>
</protein>
<comment type="caution">
    <text evidence="4">The sequence shown here is derived from an EMBL/GenBank/DDBJ whole genome shotgun (WGS) entry which is preliminary data.</text>
</comment>
<evidence type="ECO:0000256" key="1">
    <source>
        <dbReference type="PROSITE-ProRule" id="PRU00042"/>
    </source>
</evidence>
<feature type="compositionally biased region" description="Low complexity" evidence="2">
    <location>
        <begin position="272"/>
        <end position="290"/>
    </location>
</feature>
<dbReference type="PROSITE" id="PS00028">
    <property type="entry name" value="ZINC_FINGER_C2H2_1"/>
    <property type="match status" value="1"/>
</dbReference>
<keyword evidence="1" id="KW-0862">Zinc</keyword>
<organism evidence="4 5">
    <name type="scientific">Zostera marina</name>
    <name type="common">Eelgrass</name>
    <dbReference type="NCBI Taxonomy" id="29655"/>
    <lineage>
        <taxon>Eukaryota</taxon>
        <taxon>Viridiplantae</taxon>
        <taxon>Streptophyta</taxon>
        <taxon>Embryophyta</taxon>
        <taxon>Tracheophyta</taxon>
        <taxon>Spermatophyta</taxon>
        <taxon>Magnoliopsida</taxon>
        <taxon>Liliopsida</taxon>
        <taxon>Zosteraceae</taxon>
        <taxon>Zostera</taxon>
    </lineage>
</organism>
<proteinExistence type="predicted"/>
<dbReference type="Proteomes" id="UP000036987">
    <property type="component" value="Unassembled WGS sequence"/>
</dbReference>
<dbReference type="EMBL" id="LFYR01000585">
    <property type="protein sequence ID" value="KMZ73406.1"/>
    <property type="molecule type" value="Genomic_DNA"/>
</dbReference>
<evidence type="ECO:0000313" key="4">
    <source>
        <dbReference type="EMBL" id="KMZ73406.1"/>
    </source>
</evidence>
<keyword evidence="1" id="KW-0863">Zinc-finger</keyword>
<dbReference type="InterPro" id="IPR044291">
    <property type="entry name" value="GIS/GIS2/ZFP8"/>
</dbReference>
<keyword evidence="5" id="KW-1185">Reference proteome</keyword>
<dbReference type="AlphaFoldDB" id="A0A0K9PWK7"/>
<gene>
    <name evidence="4" type="ORF">ZOSMA_14G01730</name>
</gene>
<dbReference type="GO" id="GO:0008270">
    <property type="term" value="F:zinc ion binding"/>
    <property type="evidence" value="ECO:0007669"/>
    <property type="project" value="UniProtKB-KW"/>
</dbReference>
<dbReference type="GO" id="GO:0010090">
    <property type="term" value="P:trichome morphogenesis"/>
    <property type="evidence" value="ECO:0007669"/>
    <property type="project" value="InterPro"/>
</dbReference>
<dbReference type="SUPFAM" id="SSF57667">
    <property type="entry name" value="beta-beta-alpha zinc fingers"/>
    <property type="match status" value="1"/>
</dbReference>
<dbReference type="GO" id="GO:0003700">
    <property type="term" value="F:DNA-binding transcription factor activity"/>
    <property type="evidence" value="ECO:0007669"/>
    <property type="project" value="InterPro"/>
</dbReference>
<evidence type="ECO:0000259" key="3">
    <source>
        <dbReference type="PROSITE" id="PS50157"/>
    </source>
</evidence>